<evidence type="ECO:0000256" key="1">
    <source>
        <dbReference type="SAM" id="MobiDB-lite"/>
    </source>
</evidence>
<evidence type="ECO:0000313" key="3">
    <source>
        <dbReference type="Proteomes" id="UP000027195"/>
    </source>
</evidence>
<feature type="compositionally biased region" description="Low complexity" evidence="1">
    <location>
        <begin position="783"/>
        <end position="797"/>
    </location>
</feature>
<feature type="region of interest" description="Disordered" evidence="1">
    <location>
        <begin position="880"/>
        <end position="1090"/>
    </location>
</feature>
<sequence>MEATEPLPASSRPAPPDNVFQCHQALIGQARLRLGLNGCKLNYAYGLCRAPSEEGIYKLFECMKENLRRMENPIRVAIDPARLKNLEAIQANKVVTSRWSTSLEAELSPDDSDPIDVMAGQLRLIVLRKLCSMGPFTLEKDGWWWCEFYSAPILANPNMAHILQILCTNSENFHVEMGDMDKWSHAMYLMERKEAATDEHTRRELDRLVVDEIGASSSMNRLFQVAHLRPFIHNYVRVYDSHVSWKSLLEIMRSDLAAYHLHHMDRFTTTFLPLLEAELWLAPGRQGKKRNSKQRPSCLKEALGSSFKEASLAAYECMLRGGGVEDQQKALRDALMQSKKLGVEDYPPAFWEAVDSILDGKGMIYTLPVAVREQERLAGWNVLLYLVGILYEPLYRVCCPGRCTANRPEVEDVLTKLMGPSLIQAEQRAKATTRVNRDIFGEIRWDEEGKTLRSAFFKSEDRAFKDAAHSFRRDRVECAFKARQKDTMRDSSKLGRSDVAQRILSMYPAAAQSCQAPPSMEGHNSGRNLQNFLREIHFFVSSTLPILCTLFEHSQEWRVWLESIHQLHARGDNSFLASKWWPFISDIDAFHETYTKDDIWWGEHGWQTYMEASDDAERPGMYEEEGEGDGQEEKHSVDGDEPAQELASTSLPIPLVGSCSEFIMTARTPIFDLVSISEKMGIVRDPKGLCVELFETLMKYTTLHDTSNVGNFGHHKTLDGAATSTTHPLSSDTIYEQLVQGPNPGVFSESAKHSLVPSLSPCLTTSLKETSTAPIAAGGGVPGPVTTSVPSSQSSPTPRDPEVTPENPKPVIPNTLGISNGRVQAKGGQASHQDLTPTHDPSVSRQATTVHPSSSVWPSPPTLSASHTAEAIRSAAPMPLSTANTEGDASVWPGMSLGGFKGSGSPECQSEGIHDDGAAQPLAASRDSCYRSPSPYLSSGEQGSPPKQSQPKISFRRDDGDWSANMVIKRHRDRDEPAQEPRKKRKVLPRKKGGKGGAWNKRPAEDYAEYDSEKESRPSTSLVNGKGREDLKRSFKEKEREGSKKPSKGKEREDSKKPFNGSSHSGSSGKQQDVSATSDDDSGPAYVLCN</sequence>
<dbReference type="InParanoid" id="A0A067LVM5"/>
<proteinExistence type="predicted"/>
<feature type="compositionally biased region" description="Polar residues" evidence="1">
    <location>
        <begin position="935"/>
        <end position="952"/>
    </location>
</feature>
<keyword evidence="3" id="KW-1185">Reference proteome</keyword>
<feature type="region of interest" description="Disordered" evidence="1">
    <location>
        <begin position="614"/>
        <end position="645"/>
    </location>
</feature>
<dbReference type="Proteomes" id="UP000027195">
    <property type="component" value="Unassembled WGS sequence"/>
</dbReference>
<reference evidence="3" key="1">
    <citation type="journal article" date="2014" name="Proc. Natl. Acad. Sci. U.S.A.">
        <title>Extensive sampling of basidiomycete genomes demonstrates inadequacy of the white-rot/brown-rot paradigm for wood decay fungi.</title>
        <authorList>
            <person name="Riley R."/>
            <person name="Salamov A.A."/>
            <person name="Brown D.W."/>
            <person name="Nagy L.G."/>
            <person name="Floudas D."/>
            <person name="Held B.W."/>
            <person name="Levasseur A."/>
            <person name="Lombard V."/>
            <person name="Morin E."/>
            <person name="Otillar R."/>
            <person name="Lindquist E.A."/>
            <person name="Sun H."/>
            <person name="LaButti K.M."/>
            <person name="Schmutz J."/>
            <person name="Jabbour D."/>
            <person name="Luo H."/>
            <person name="Baker S.E."/>
            <person name="Pisabarro A.G."/>
            <person name="Walton J.D."/>
            <person name="Blanchette R.A."/>
            <person name="Henrissat B."/>
            <person name="Martin F."/>
            <person name="Cullen D."/>
            <person name="Hibbett D.S."/>
            <person name="Grigoriev I.V."/>
        </authorList>
    </citation>
    <scope>NUCLEOTIDE SEQUENCE [LARGE SCALE GENOMIC DNA]</scope>
    <source>
        <strain evidence="3">FD-172 SS1</strain>
    </source>
</reference>
<feature type="compositionally biased region" description="Basic residues" evidence="1">
    <location>
        <begin position="982"/>
        <end position="994"/>
    </location>
</feature>
<feature type="compositionally biased region" description="Polar residues" evidence="1">
    <location>
        <begin position="830"/>
        <end position="851"/>
    </location>
</feature>
<dbReference type="HOGENOM" id="CLU_284678_0_0_1"/>
<name>A0A067LVM5_BOTB1</name>
<gene>
    <name evidence="2" type="ORF">BOTBODRAFT_48822</name>
</gene>
<evidence type="ECO:0000313" key="2">
    <source>
        <dbReference type="EMBL" id="KDQ07383.1"/>
    </source>
</evidence>
<accession>A0A067LVM5</accession>
<dbReference type="AlphaFoldDB" id="A0A067LVM5"/>
<feature type="region of interest" description="Disordered" evidence="1">
    <location>
        <begin position="773"/>
        <end position="867"/>
    </location>
</feature>
<dbReference type="EMBL" id="KL198108">
    <property type="protein sequence ID" value="KDQ07383.1"/>
    <property type="molecule type" value="Genomic_DNA"/>
</dbReference>
<feature type="compositionally biased region" description="Basic and acidic residues" evidence="1">
    <location>
        <begin position="1026"/>
        <end position="1057"/>
    </location>
</feature>
<protein>
    <submittedName>
        <fullName evidence="2">Uncharacterized protein</fullName>
    </submittedName>
</protein>
<organism evidence="2 3">
    <name type="scientific">Botryobasidium botryosum (strain FD-172 SS1)</name>
    <dbReference type="NCBI Taxonomy" id="930990"/>
    <lineage>
        <taxon>Eukaryota</taxon>
        <taxon>Fungi</taxon>
        <taxon>Dikarya</taxon>
        <taxon>Basidiomycota</taxon>
        <taxon>Agaricomycotina</taxon>
        <taxon>Agaricomycetes</taxon>
        <taxon>Cantharellales</taxon>
        <taxon>Botryobasidiaceae</taxon>
        <taxon>Botryobasidium</taxon>
    </lineage>
</organism>